<gene>
    <name evidence="1" type="ORF">HUW48_18885</name>
</gene>
<accession>A0A7L7LB67</accession>
<dbReference type="RefSeq" id="WP_182412423.1">
    <property type="nucleotide sequence ID" value="NZ_CP055153.1"/>
</dbReference>
<protein>
    <submittedName>
        <fullName evidence="1">Uncharacterized protein</fullName>
    </submittedName>
</protein>
<dbReference type="AlphaFoldDB" id="A0A7L7LB67"/>
<reference evidence="1 2" key="1">
    <citation type="submission" date="2020-08" db="EMBL/GenBank/DDBJ databases">
        <title>Adhaeribacter dokdonensis sp. nov., isolated from the rhizosphere of Elymus tsukushiensis, a plant native to the Dokdo Islands, Republic of Korea.</title>
        <authorList>
            <person name="Ghim S.Y."/>
        </authorList>
    </citation>
    <scope>NUCLEOTIDE SEQUENCE [LARGE SCALE GENOMIC DNA]</scope>
    <source>
        <strain evidence="1 2">KUDC8001</strain>
    </source>
</reference>
<evidence type="ECO:0000313" key="2">
    <source>
        <dbReference type="Proteomes" id="UP000514509"/>
    </source>
</evidence>
<proteinExistence type="predicted"/>
<dbReference type="KEGG" id="add:HUW48_18885"/>
<dbReference type="EMBL" id="CP055153">
    <property type="protein sequence ID" value="QMU29964.1"/>
    <property type="molecule type" value="Genomic_DNA"/>
</dbReference>
<sequence length="51" mass="5222">MKDCIFQGEGSNLFDKSLLAPGRGAPFGQSGGLANLGSLRCAMPPASAPER</sequence>
<dbReference type="Proteomes" id="UP000514509">
    <property type="component" value="Chromosome"/>
</dbReference>
<keyword evidence="2" id="KW-1185">Reference proteome</keyword>
<name>A0A7L7LB67_9BACT</name>
<organism evidence="1 2">
    <name type="scientific">Adhaeribacter radiodurans</name>
    <dbReference type="NCBI Taxonomy" id="2745197"/>
    <lineage>
        <taxon>Bacteria</taxon>
        <taxon>Pseudomonadati</taxon>
        <taxon>Bacteroidota</taxon>
        <taxon>Cytophagia</taxon>
        <taxon>Cytophagales</taxon>
        <taxon>Hymenobacteraceae</taxon>
        <taxon>Adhaeribacter</taxon>
    </lineage>
</organism>
<evidence type="ECO:0000313" key="1">
    <source>
        <dbReference type="EMBL" id="QMU29964.1"/>
    </source>
</evidence>